<gene>
    <name evidence="2" type="ORF">HMPREF0620_0942</name>
</gene>
<dbReference type="PANTHER" id="PTHR33221:SF15">
    <property type="entry name" value="HTH-TYPE TRANSCRIPTIONAL REGULATOR YWGB-RELATED"/>
    <property type="match status" value="1"/>
</dbReference>
<proteinExistence type="predicted"/>
<dbReference type="eggNOG" id="COG1959">
    <property type="taxonomic scope" value="Bacteria"/>
</dbReference>
<dbReference type="SUPFAM" id="SSF46785">
    <property type="entry name" value="Winged helix' DNA-binding domain"/>
    <property type="match status" value="1"/>
</dbReference>
<accession>E6JZ47</accession>
<dbReference type="InterPro" id="IPR036390">
    <property type="entry name" value="WH_DNA-bd_sf"/>
</dbReference>
<feature type="region of interest" description="Disordered" evidence="1">
    <location>
        <begin position="152"/>
        <end position="173"/>
    </location>
</feature>
<dbReference type="Gene3D" id="1.10.10.10">
    <property type="entry name" value="Winged helix-like DNA-binding domain superfamily/Winged helix DNA-binding domain"/>
    <property type="match status" value="1"/>
</dbReference>
<dbReference type="Pfam" id="PF02082">
    <property type="entry name" value="Rrf2"/>
    <property type="match status" value="1"/>
</dbReference>
<dbReference type="GO" id="GO:0003700">
    <property type="term" value="F:DNA-binding transcription factor activity"/>
    <property type="evidence" value="ECO:0007669"/>
    <property type="project" value="TreeGrafter"/>
</dbReference>
<dbReference type="InterPro" id="IPR036388">
    <property type="entry name" value="WH-like_DNA-bd_sf"/>
</dbReference>
<organism evidence="2 3">
    <name type="scientific">Parascardovia denticolens DSM 10105 = JCM 12538</name>
    <dbReference type="NCBI Taxonomy" id="864564"/>
    <lineage>
        <taxon>Bacteria</taxon>
        <taxon>Bacillati</taxon>
        <taxon>Actinomycetota</taxon>
        <taxon>Actinomycetes</taxon>
        <taxon>Bifidobacteriales</taxon>
        <taxon>Bifidobacteriaceae</taxon>
        <taxon>Parascardovia</taxon>
    </lineage>
</organism>
<sequence>MLILISESEAPMNSDQIAASVGTNASYIRKLTTRLSKTGIIEGHRSVSGFRMVRTPEDITLLDIYRSVMETDELHLFDLHQNPKDACIVGHNIRPVLSGMFRDMEESMERRLRGKTLADCIGHMRQYITQSNAMTNNARLCNATSDIVMTEDSTGINEEQEKNNESSSASSLR</sequence>
<evidence type="ECO:0000313" key="3">
    <source>
        <dbReference type="Proteomes" id="UP000004946"/>
    </source>
</evidence>
<dbReference type="PROSITE" id="PS51197">
    <property type="entry name" value="HTH_RRF2_2"/>
    <property type="match status" value="1"/>
</dbReference>
<dbReference type="Proteomes" id="UP000004946">
    <property type="component" value="Chromosome"/>
</dbReference>
<dbReference type="PANTHER" id="PTHR33221">
    <property type="entry name" value="WINGED HELIX-TURN-HELIX TRANSCRIPTIONAL REGULATOR, RRF2 FAMILY"/>
    <property type="match status" value="1"/>
</dbReference>
<comment type="caution">
    <text evidence="2">The sequence shown here is derived from an EMBL/GenBank/DDBJ whole genome shotgun (WGS) entry which is preliminary data.</text>
</comment>
<keyword evidence="3" id="KW-1185">Reference proteome</keyword>
<evidence type="ECO:0000256" key="1">
    <source>
        <dbReference type="SAM" id="MobiDB-lite"/>
    </source>
</evidence>
<dbReference type="GO" id="GO:0005829">
    <property type="term" value="C:cytosol"/>
    <property type="evidence" value="ECO:0007669"/>
    <property type="project" value="TreeGrafter"/>
</dbReference>
<evidence type="ECO:0000313" key="2">
    <source>
        <dbReference type="EMBL" id="EFT83937.1"/>
    </source>
</evidence>
<name>E6JZ47_PARDN</name>
<protein>
    <submittedName>
        <fullName evidence="2">Transcriptional regulator</fullName>
    </submittedName>
</protein>
<dbReference type="EMBL" id="AEON01000001">
    <property type="protein sequence ID" value="EFT83937.1"/>
    <property type="molecule type" value="Genomic_DNA"/>
</dbReference>
<reference evidence="2 3" key="1">
    <citation type="submission" date="2010-12" db="EMBL/GenBank/DDBJ databases">
        <authorList>
            <person name="Muzny D."/>
            <person name="Qin X."/>
            <person name="Buhay C."/>
            <person name="Dugan-Rocha S."/>
            <person name="Ding Y."/>
            <person name="Chen G."/>
            <person name="Hawes A."/>
            <person name="Holder M."/>
            <person name="Jhangiani S."/>
            <person name="Johnson A."/>
            <person name="Khan Z."/>
            <person name="Li Z."/>
            <person name="Liu W."/>
            <person name="Liu X."/>
            <person name="Perez L."/>
            <person name="Shen H."/>
            <person name="Wang Q."/>
            <person name="Watt J."/>
            <person name="Xi L."/>
            <person name="Xin Y."/>
            <person name="Zhou J."/>
            <person name="Deng J."/>
            <person name="Jiang H."/>
            <person name="Liu Y."/>
            <person name="Qu J."/>
            <person name="Song X.-Z."/>
            <person name="Zhang L."/>
            <person name="Villasana D."/>
            <person name="Johnson A."/>
            <person name="Liu J."/>
            <person name="Liyanage D."/>
            <person name="Lorensuhewa L."/>
            <person name="Robinson T."/>
            <person name="Song A."/>
            <person name="Song B.-B."/>
            <person name="Dinh H."/>
            <person name="Thornton R."/>
            <person name="Coyle M."/>
            <person name="Francisco L."/>
            <person name="Jackson L."/>
            <person name="Javaid M."/>
            <person name="Korchina V."/>
            <person name="Kovar C."/>
            <person name="Mata R."/>
            <person name="Mathew T."/>
            <person name="Ngo R."/>
            <person name="Nguyen L."/>
            <person name="Nguyen N."/>
            <person name="Okwuonu G."/>
            <person name="Ongeri F."/>
            <person name="Pham C."/>
            <person name="Simmons D."/>
            <person name="Wilczek-Boney K."/>
            <person name="Hale W."/>
            <person name="Jakkamsetti A."/>
            <person name="Pham P."/>
            <person name="Ruth R."/>
            <person name="San Lucas F."/>
            <person name="Warren J."/>
            <person name="Zhang J."/>
            <person name="Zhao Z."/>
            <person name="Zhou C."/>
            <person name="Zhu D."/>
            <person name="Lee S."/>
            <person name="Bess C."/>
            <person name="Blankenburg K."/>
            <person name="Forbes L."/>
            <person name="Fu Q."/>
            <person name="Gubbala S."/>
            <person name="Hirani K."/>
            <person name="Jayaseelan J.C."/>
            <person name="Lara F."/>
            <person name="Munidasa M."/>
            <person name="Palculict T."/>
            <person name="Patil S."/>
            <person name="Pu L.-L."/>
            <person name="Saada N."/>
            <person name="Tang L."/>
            <person name="Weissenberger G."/>
            <person name="Zhu Y."/>
            <person name="Hemphill L."/>
            <person name="Shang Y."/>
            <person name="Youmans B."/>
            <person name="Ayvaz T."/>
            <person name="Ross M."/>
            <person name="Santibanez J."/>
            <person name="Aqrawi P."/>
            <person name="Gross S."/>
            <person name="Joshi V."/>
            <person name="Fowler G."/>
            <person name="Nazareth L."/>
            <person name="Reid J."/>
            <person name="Worley K."/>
            <person name="Petrosino J."/>
            <person name="Highlander S."/>
            <person name="Gibbs R."/>
        </authorList>
    </citation>
    <scope>NUCLEOTIDE SEQUENCE [LARGE SCALE GENOMIC DNA]</scope>
    <source>
        <strain evidence="2 3">DSM 10105</strain>
    </source>
</reference>
<dbReference type="InterPro" id="IPR000944">
    <property type="entry name" value="Tscrpt_reg_Rrf2"/>
</dbReference>
<dbReference type="AlphaFoldDB" id="E6JZ47"/>
<dbReference type="HOGENOM" id="CLU_107144_4_2_11"/>